<gene>
    <name evidence="1" type="ORF">BDN72DRAFT_91313</name>
</gene>
<evidence type="ECO:0000313" key="2">
    <source>
        <dbReference type="Proteomes" id="UP000308600"/>
    </source>
</evidence>
<reference evidence="1 2" key="1">
    <citation type="journal article" date="2019" name="Nat. Ecol. Evol.">
        <title>Megaphylogeny resolves global patterns of mushroom evolution.</title>
        <authorList>
            <person name="Varga T."/>
            <person name="Krizsan K."/>
            <person name="Foldi C."/>
            <person name="Dima B."/>
            <person name="Sanchez-Garcia M."/>
            <person name="Sanchez-Ramirez S."/>
            <person name="Szollosi G.J."/>
            <person name="Szarkandi J.G."/>
            <person name="Papp V."/>
            <person name="Albert L."/>
            <person name="Andreopoulos W."/>
            <person name="Angelini C."/>
            <person name="Antonin V."/>
            <person name="Barry K.W."/>
            <person name="Bougher N.L."/>
            <person name="Buchanan P."/>
            <person name="Buyck B."/>
            <person name="Bense V."/>
            <person name="Catcheside P."/>
            <person name="Chovatia M."/>
            <person name="Cooper J."/>
            <person name="Damon W."/>
            <person name="Desjardin D."/>
            <person name="Finy P."/>
            <person name="Geml J."/>
            <person name="Haridas S."/>
            <person name="Hughes K."/>
            <person name="Justo A."/>
            <person name="Karasinski D."/>
            <person name="Kautmanova I."/>
            <person name="Kiss B."/>
            <person name="Kocsube S."/>
            <person name="Kotiranta H."/>
            <person name="LaButti K.M."/>
            <person name="Lechner B.E."/>
            <person name="Liimatainen K."/>
            <person name="Lipzen A."/>
            <person name="Lukacs Z."/>
            <person name="Mihaltcheva S."/>
            <person name="Morgado L.N."/>
            <person name="Niskanen T."/>
            <person name="Noordeloos M.E."/>
            <person name="Ohm R.A."/>
            <person name="Ortiz-Santana B."/>
            <person name="Ovrebo C."/>
            <person name="Racz N."/>
            <person name="Riley R."/>
            <person name="Savchenko A."/>
            <person name="Shiryaev A."/>
            <person name="Soop K."/>
            <person name="Spirin V."/>
            <person name="Szebenyi C."/>
            <person name="Tomsovsky M."/>
            <person name="Tulloss R.E."/>
            <person name="Uehling J."/>
            <person name="Grigoriev I.V."/>
            <person name="Vagvolgyi C."/>
            <person name="Papp T."/>
            <person name="Martin F.M."/>
            <person name="Miettinen O."/>
            <person name="Hibbett D.S."/>
            <person name="Nagy L.G."/>
        </authorList>
    </citation>
    <scope>NUCLEOTIDE SEQUENCE [LARGE SCALE GENOMIC DNA]</scope>
    <source>
        <strain evidence="1 2">NL-1719</strain>
    </source>
</reference>
<keyword evidence="2" id="KW-1185">Reference proteome</keyword>
<accession>A0ACD3APE0</accession>
<name>A0ACD3APE0_9AGAR</name>
<organism evidence="1 2">
    <name type="scientific">Pluteus cervinus</name>
    <dbReference type="NCBI Taxonomy" id="181527"/>
    <lineage>
        <taxon>Eukaryota</taxon>
        <taxon>Fungi</taxon>
        <taxon>Dikarya</taxon>
        <taxon>Basidiomycota</taxon>
        <taxon>Agaricomycotina</taxon>
        <taxon>Agaricomycetes</taxon>
        <taxon>Agaricomycetidae</taxon>
        <taxon>Agaricales</taxon>
        <taxon>Pluteineae</taxon>
        <taxon>Pluteaceae</taxon>
        <taxon>Pluteus</taxon>
    </lineage>
</organism>
<dbReference type="Proteomes" id="UP000308600">
    <property type="component" value="Unassembled WGS sequence"/>
</dbReference>
<sequence length="266" mass="29955">MSFLRYALRHQPIAHHHPLSRTYSLIPTTHLSLHKCPLPSPSLTRTYASKSKEPKSKESKSTSTSTAHLIPGSLQPITNPTSLIEFSKCETSMRSSVEWFKKECATIESRASGRITPSILSGVRVKLPKRGNGGELVSLEEISTVGVRDGSTLMITVFEEENFKFIEQALYESKIPNVIPQRQDSRTIKIPIPRPTVEARLQAYTATQRKAEEVRVQIRKQHQTSLKRGKYEKRSVELTEFQKLTDKYVKEVDTILAGLKKAVGAK</sequence>
<evidence type="ECO:0000313" key="1">
    <source>
        <dbReference type="EMBL" id="TFK67588.1"/>
    </source>
</evidence>
<proteinExistence type="predicted"/>
<protein>
    <submittedName>
        <fullName evidence="1">Ribosome recycling factor</fullName>
    </submittedName>
</protein>
<dbReference type="EMBL" id="ML208372">
    <property type="protein sequence ID" value="TFK67588.1"/>
    <property type="molecule type" value="Genomic_DNA"/>
</dbReference>